<dbReference type="SUPFAM" id="SSF56281">
    <property type="entry name" value="Metallo-hydrolase/oxidoreductase"/>
    <property type="match status" value="1"/>
</dbReference>
<dbReference type="Proteomes" id="UP000281468">
    <property type="component" value="Unassembled WGS sequence"/>
</dbReference>
<feature type="compositionally biased region" description="Basic and acidic residues" evidence="1">
    <location>
        <begin position="744"/>
        <end position="758"/>
    </location>
</feature>
<dbReference type="EMBL" id="QWIQ01000037">
    <property type="protein sequence ID" value="RMZ14077.1"/>
    <property type="molecule type" value="Genomic_DNA"/>
</dbReference>
<organism evidence="3 4">
    <name type="scientific">Hortaea werneckii</name>
    <name type="common">Black yeast</name>
    <name type="synonym">Cladosporium werneckii</name>
    <dbReference type="NCBI Taxonomy" id="91943"/>
    <lineage>
        <taxon>Eukaryota</taxon>
        <taxon>Fungi</taxon>
        <taxon>Dikarya</taxon>
        <taxon>Ascomycota</taxon>
        <taxon>Pezizomycotina</taxon>
        <taxon>Dothideomycetes</taxon>
        <taxon>Dothideomycetidae</taxon>
        <taxon>Mycosphaerellales</taxon>
        <taxon>Teratosphaeriaceae</taxon>
        <taxon>Hortaea</taxon>
    </lineage>
</organism>
<proteinExistence type="predicted"/>
<dbReference type="FunFam" id="3.60.15.10:FF:000048">
    <property type="entry name" value="Zn-dependent hydrolase/oxidoreductase family protein, putative"/>
    <property type="match status" value="1"/>
</dbReference>
<dbReference type="GO" id="GO:0070291">
    <property type="term" value="P:N-acylethanolamine metabolic process"/>
    <property type="evidence" value="ECO:0007669"/>
    <property type="project" value="TreeGrafter"/>
</dbReference>
<evidence type="ECO:0000313" key="4">
    <source>
        <dbReference type="Proteomes" id="UP000281468"/>
    </source>
</evidence>
<dbReference type="GO" id="GO:0070290">
    <property type="term" value="F:N-acylphosphatidylethanolamine-specific phospholipase D activity"/>
    <property type="evidence" value="ECO:0007669"/>
    <property type="project" value="TreeGrafter"/>
</dbReference>
<evidence type="ECO:0000313" key="3">
    <source>
        <dbReference type="EMBL" id="RMZ14077.1"/>
    </source>
</evidence>
<accession>A0A3M7HLN1</accession>
<gene>
    <name evidence="3" type="ORF">D0862_02144</name>
</gene>
<sequence length="758" mass="85558">MQTASASPSDISAKAHHNKHGKGFVNPWPSYEDFTPWKIVLKMLRMRFTGQWNNPDTTPPTVPVRKPELLPTRQTDKLRATWLGHACYYVEFPGGLRVLFDPVFETRCSPFSFMGPKRYTEMPCEIEDLPFIDAVVISHSHYDHLSHPTIKRISQKYPECHFFVGLGNKEWFTNMGISDKKVTELDWWDERTITLSAPPSEIGSVASSDGSEGPDKPQNITAIIGCLPCQHTSARTPFDKGHTLWASWSVSSGGKKVWFGGDTGYRKVPELPKDEFDYSEKYSHLPHCPAFKQGSLLTDGRIGELRGPFDLGLIPIGAYDPRFIMSPMHANPYDSVNIFADTKCERALGIHWGTWVLTTEEVLEPPKKLKEALKWKGMPEEGVFEHGVGSGSCTLDFTSLHVNLPLGRDICIMMIPGLLPADLFAMSPHEACFLHIRTSTTPSHYITKLASTDGAYEGEVESEQLQTAVPMGRDLLATLPAELRNEIYKLTLIEEKLFVVGSVRKYWNPRNRQNQAPIDDLSQVANARVARRKSASHASGIEPWVEPALLQVSRGIRNEASKMYYGSNSFIARTKLGDFAKLGTWLGTLSRRCGRQPLHAFRISVIDVTWLGLYNAVDLCKSIANSDIELKPLTSPLWRSIRARVIGYDPLVQLNRRWHYSIERPLNEALSIVRVAKAGNRTEDWFDRKLTCWLREKYSRYDALKSLGNMGIDPFFGGKFVGMDVLRQRHLTRAVVQKKSANKRSSEGRKAEECLARH</sequence>
<dbReference type="GO" id="GO:0005737">
    <property type="term" value="C:cytoplasm"/>
    <property type="evidence" value="ECO:0007669"/>
    <property type="project" value="TreeGrafter"/>
</dbReference>
<feature type="domain" description="Metallo-beta-lactamase" evidence="2">
    <location>
        <begin position="298"/>
        <end position="352"/>
    </location>
</feature>
<protein>
    <recommendedName>
        <fullName evidence="2">Metallo-beta-lactamase domain-containing protein</fullName>
    </recommendedName>
</protein>
<comment type="caution">
    <text evidence="3">The sequence shown here is derived from an EMBL/GenBank/DDBJ whole genome shotgun (WGS) entry which is preliminary data.</text>
</comment>
<evidence type="ECO:0000259" key="2">
    <source>
        <dbReference type="Pfam" id="PF12706"/>
    </source>
</evidence>
<dbReference type="Pfam" id="PF12706">
    <property type="entry name" value="Lactamase_B_2"/>
    <property type="match status" value="2"/>
</dbReference>
<feature type="region of interest" description="Disordered" evidence="1">
    <location>
        <begin position="737"/>
        <end position="758"/>
    </location>
</feature>
<dbReference type="PANTHER" id="PTHR15032:SF4">
    <property type="entry name" value="N-ACYL-PHOSPHATIDYLETHANOLAMINE-HYDROLYZING PHOSPHOLIPASE D"/>
    <property type="match status" value="1"/>
</dbReference>
<dbReference type="AlphaFoldDB" id="A0A3M7HLN1"/>
<dbReference type="InterPro" id="IPR036866">
    <property type="entry name" value="RibonucZ/Hydroxyglut_hydro"/>
</dbReference>
<dbReference type="InterPro" id="IPR001279">
    <property type="entry name" value="Metallo-B-lactamas"/>
</dbReference>
<feature type="domain" description="Metallo-beta-lactamase" evidence="2">
    <location>
        <begin position="97"/>
        <end position="266"/>
    </location>
</feature>
<evidence type="ECO:0000256" key="1">
    <source>
        <dbReference type="SAM" id="MobiDB-lite"/>
    </source>
</evidence>
<dbReference type="GO" id="GO:0070292">
    <property type="term" value="P:N-acylphosphatidylethanolamine metabolic process"/>
    <property type="evidence" value="ECO:0007669"/>
    <property type="project" value="TreeGrafter"/>
</dbReference>
<dbReference type="Gene3D" id="3.60.15.10">
    <property type="entry name" value="Ribonuclease Z/Hydroxyacylglutathione hydrolase-like"/>
    <property type="match status" value="1"/>
</dbReference>
<dbReference type="PANTHER" id="PTHR15032">
    <property type="entry name" value="N-ACYL-PHOSPHATIDYLETHANOLAMINE-HYDROLYZING PHOSPHOLIPASE D"/>
    <property type="match status" value="1"/>
</dbReference>
<reference evidence="3 4" key="1">
    <citation type="journal article" date="2018" name="BMC Genomics">
        <title>Genomic evidence for intraspecific hybridization in a clonal and extremely halotolerant yeast.</title>
        <authorList>
            <person name="Gostincar C."/>
            <person name="Stajich J.E."/>
            <person name="Zupancic J."/>
            <person name="Zalar P."/>
            <person name="Gunde-Cimerman N."/>
        </authorList>
    </citation>
    <scope>NUCLEOTIDE SEQUENCE [LARGE SCALE GENOMIC DNA]</scope>
    <source>
        <strain evidence="3 4">EXF-171</strain>
    </source>
</reference>
<name>A0A3M7HLN1_HORWE</name>